<dbReference type="Pfam" id="PF00756">
    <property type="entry name" value="Esterase"/>
    <property type="match status" value="1"/>
</dbReference>
<dbReference type="InterPro" id="IPR050583">
    <property type="entry name" value="Mycobacterial_A85_antigen"/>
</dbReference>
<protein>
    <submittedName>
        <fullName evidence="2">Alpha/beta hydrolase</fullName>
    </submittedName>
</protein>
<dbReference type="PANTHER" id="PTHR48098">
    <property type="entry name" value="ENTEROCHELIN ESTERASE-RELATED"/>
    <property type="match status" value="1"/>
</dbReference>
<feature type="chain" id="PRO_5045378483" evidence="1">
    <location>
        <begin position="21"/>
        <end position="271"/>
    </location>
</feature>
<comment type="caution">
    <text evidence="2">The sequence shown here is derived from an EMBL/GenBank/DDBJ whole genome shotgun (WGS) entry which is preliminary data.</text>
</comment>
<gene>
    <name evidence="2" type="ORF">ACFPVY_05060</name>
</gene>
<keyword evidence="2" id="KW-0378">Hydrolase</keyword>
<dbReference type="SUPFAM" id="SSF53474">
    <property type="entry name" value="alpha/beta-Hydrolases"/>
    <property type="match status" value="1"/>
</dbReference>
<proteinExistence type="predicted"/>
<accession>A0ABW1PK79</accession>
<dbReference type="RefSeq" id="WP_379790769.1">
    <property type="nucleotide sequence ID" value="NZ_JBHSQB010000004.1"/>
</dbReference>
<sequence>MKTKIITSCLLLLSLFKMNSQDFVKPFTIGESRILKSAILNENRTLNIYLPEGFDKTKSYPVIYLLDGSANEDFLHIVGLVQFYKMQFNMPDFLVVGIANVDRKRDFTFHTDLKDLQKDYPTTGHSVKFIEFIEKELQPFINKTYKTTETKYIIGQSLGGLLATEILLKKPSLFTHYLIVSPSLWWDNESLLKEANHLLEQQKVMNQYVYISVGMQEDKIMVKEAQEIASILKKSNQKLKVEYLPLEKENHATVLHQSISEAFKKLFPFKD</sequence>
<dbReference type="Gene3D" id="3.40.50.1820">
    <property type="entry name" value="alpha/beta hydrolase"/>
    <property type="match status" value="1"/>
</dbReference>
<dbReference type="InterPro" id="IPR029058">
    <property type="entry name" value="AB_hydrolase_fold"/>
</dbReference>
<name>A0ABW1PK79_9FLAO</name>
<organism evidence="2 3">
    <name type="scientific">Flavobacterium qiangtangense</name>
    <dbReference type="NCBI Taxonomy" id="1442595"/>
    <lineage>
        <taxon>Bacteria</taxon>
        <taxon>Pseudomonadati</taxon>
        <taxon>Bacteroidota</taxon>
        <taxon>Flavobacteriia</taxon>
        <taxon>Flavobacteriales</taxon>
        <taxon>Flavobacteriaceae</taxon>
        <taxon>Flavobacterium</taxon>
    </lineage>
</organism>
<feature type="signal peptide" evidence="1">
    <location>
        <begin position="1"/>
        <end position="20"/>
    </location>
</feature>
<evidence type="ECO:0000256" key="1">
    <source>
        <dbReference type="SAM" id="SignalP"/>
    </source>
</evidence>
<dbReference type="Proteomes" id="UP001596287">
    <property type="component" value="Unassembled WGS sequence"/>
</dbReference>
<evidence type="ECO:0000313" key="2">
    <source>
        <dbReference type="EMBL" id="MFC6096006.1"/>
    </source>
</evidence>
<evidence type="ECO:0000313" key="3">
    <source>
        <dbReference type="Proteomes" id="UP001596287"/>
    </source>
</evidence>
<keyword evidence="1" id="KW-0732">Signal</keyword>
<dbReference type="PANTHER" id="PTHR48098:SF6">
    <property type="entry name" value="FERRI-BACILLIBACTIN ESTERASE BESA"/>
    <property type="match status" value="1"/>
</dbReference>
<dbReference type="EMBL" id="JBHSQB010000004">
    <property type="protein sequence ID" value="MFC6096006.1"/>
    <property type="molecule type" value="Genomic_DNA"/>
</dbReference>
<dbReference type="GO" id="GO:0016787">
    <property type="term" value="F:hydrolase activity"/>
    <property type="evidence" value="ECO:0007669"/>
    <property type="project" value="UniProtKB-KW"/>
</dbReference>
<keyword evidence="3" id="KW-1185">Reference proteome</keyword>
<reference evidence="3" key="1">
    <citation type="journal article" date="2019" name="Int. J. Syst. Evol. Microbiol.">
        <title>The Global Catalogue of Microorganisms (GCM) 10K type strain sequencing project: providing services to taxonomists for standard genome sequencing and annotation.</title>
        <authorList>
            <consortium name="The Broad Institute Genomics Platform"/>
            <consortium name="The Broad Institute Genome Sequencing Center for Infectious Disease"/>
            <person name="Wu L."/>
            <person name="Ma J."/>
        </authorList>
    </citation>
    <scope>NUCLEOTIDE SEQUENCE [LARGE SCALE GENOMIC DNA]</scope>
    <source>
        <strain evidence="3">CCUG 49679</strain>
    </source>
</reference>
<dbReference type="InterPro" id="IPR000801">
    <property type="entry name" value="Esterase-like"/>
</dbReference>